<comment type="caution">
    <text evidence="4">The sequence shown here is derived from an EMBL/GenBank/DDBJ whole genome shotgun (WGS) entry which is preliminary data.</text>
</comment>
<organism evidence="4 5">
    <name type="scientific">Candidatus Stercoripulliclostridium merdipullorum</name>
    <dbReference type="NCBI Taxonomy" id="2840952"/>
    <lineage>
        <taxon>Bacteria</taxon>
        <taxon>Bacillati</taxon>
        <taxon>Bacillota</taxon>
        <taxon>Clostridia</taxon>
        <taxon>Eubacteriales</taxon>
        <taxon>Candidatus Stercoripulliclostridium</taxon>
    </lineage>
</organism>
<evidence type="ECO:0000256" key="1">
    <source>
        <dbReference type="ARBA" id="ARBA00022729"/>
    </source>
</evidence>
<gene>
    <name evidence="4" type="ORF">IAB14_06660</name>
</gene>
<evidence type="ECO:0000259" key="3">
    <source>
        <dbReference type="Pfam" id="PF00497"/>
    </source>
</evidence>
<name>A0A9D1SXW9_9FIRM</name>
<dbReference type="PANTHER" id="PTHR35936:SF34">
    <property type="entry name" value="ABC TRANSPORTER EXTRACELLULAR-BINDING PROTEIN YCKB-RELATED"/>
    <property type="match status" value="1"/>
</dbReference>
<dbReference type="Pfam" id="PF00497">
    <property type="entry name" value="SBP_bac_3"/>
    <property type="match status" value="1"/>
</dbReference>
<reference evidence="4" key="2">
    <citation type="journal article" date="2021" name="PeerJ">
        <title>Extensive microbial diversity within the chicken gut microbiome revealed by metagenomics and culture.</title>
        <authorList>
            <person name="Gilroy R."/>
            <person name="Ravi A."/>
            <person name="Getino M."/>
            <person name="Pursley I."/>
            <person name="Horton D.L."/>
            <person name="Alikhan N.F."/>
            <person name="Baker D."/>
            <person name="Gharbi K."/>
            <person name="Hall N."/>
            <person name="Watson M."/>
            <person name="Adriaenssens E.M."/>
            <person name="Foster-Nyarko E."/>
            <person name="Jarju S."/>
            <person name="Secka A."/>
            <person name="Antonio M."/>
            <person name="Oren A."/>
            <person name="Chaudhuri R.R."/>
            <person name="La Ragione R."/>
            <person name="Hildebrand F."/>
            <person name="Pallen M.J."/>
        </authorList>
    </citation>
    <scope>NUCLEOTIDE SEQUENCE</scope>
    <source>
        <strain evidence="4">23406</strain>
    </source>
</reference>
<keyword evidence="1 2" id="KW-0732">Signal</keyword>
<dbReference type="EMBL" id="DVOH01000054">
    <property type="protein sequence ID" value="HIV00775.1"/>
    <property type="molecule type" value="Genomic_DNA"/>
</dbReference>
<accession>A0A9D1SXW9</accession>
<dbReference type="SUPFAM" id="SSF53850">
    <property type="entry name" value="Periplasmic binding protein-like II"/>
    <property type="match status" value="2"/>
</dbReference>
<dbReference type="PANTHER" id="PTHR35936">
    <property type="entry name" value="MEMBRANE-BOUND LYTIC MUREIN TRANSGLYCOSYLASE F"/>
    <property type="match status" value="1"/>
</dbReference>
<reference evidence="4" key="1">
    <citation type="submission" date="2020-10" db="EMBL/GenBank/DDBJ databases">
        <authorList>
            <person name="Gilroy R."/>
        </authorList>
    </citation>
    <scope>NUCLEOTIDE SEQUENCE</scope>
    <source>
        <strain evidence="4">23406</strain>
    </source>
</reference>
<evidence type="ECO:0000256" key="2">
    <source>
        <dbReference type="SAM" id="SignalP"/>
    </source>
</evidence>
<evidence type="ECO:0000313" key="4">
    <source>
        <dbReference type="EMBL" id="HIV00775.1"/>
    </source>
</evidence>
<protein>
    <submittedName>
        <fullName evidence="4">Transporter substrate-binding domain-containing protein</fullName>
    </submittedName>
</protein>
<dbReference type="Gene3D" id="3.40.190.10">
    <property type="entry name" value="Periplasmic binding protein-like II"/>
    <property type="match status" value="4"/>
</dbReference>
<feature type="signal peptide" evidence="2">
    <location>
        <begin position="1"/>
        <end position="25"/>
    </location>
</feature>
<sequence length="279" mass="30493">MKKFLVAFVAVALIVATAVTLVACANDELNFGKQYVAAKAQVDILTELNAKTADIGVMDSVMAGYYLKNSEYADKLTLVKDLVLADENYGIAGRKGSALIAAINAELVKLTKDGTMATIAEAYGLQNEICVDATQQITVDTTESDYQYVTGKGKVVVGYTLFAPIAYKRNDKLEGFDIDLAKKVFENMGLTVEFQLIDWDTKEVELQSKTIDVIWNGMTITDERLASMEISIPYMKNKQVAVIRKDDADKYTADTSTWKKATLIAESGSAGEGCIVKKK</sequence>
<proteinExistence type="predicted"/>
<dbReference type="InterPro" id="IPR001638">
    <property type="entry name" value="Solute-binding_3/MltF_N"/>
</dbReference>
<feature type="domain" description="Solute-binding protein family 3/N-terminal" evidence="3">
    <location>
        <begin position="162"/>
        <end position="248"/>
    </location>
</feature>
<feature type="chain" id="PRO_5039183259" evidence="2">
    <location>
        <begin position="26"/>
        <end position="279"/>
    </location>
</feature>
<dbReference type="PROSITE" id="PS51257">
    <property type="entry name" value="PROKAR_LIPOPROTEIN"/>
    <property type="match status" value="1"/>
</dbReference>
<evidence type="ECO:0000313" key="5">
    <source>
        <dbReference type="Proteomes" id="UP000886891"/>
    </source>
</evidence>
<dbReference type="Proteomes" id="UP000886891">
    <property type="component" value="Unassembled WGS sequence"/>
</dbReference>
<dbReference type="AlphaFoldDB" id="A0A9D1SXW9"/>